<dbReference type="PROSITE" id="PS51826">
    <property type="entry name" value="PSBD"/>
    <property type="match status" value="1"/>
</dbReference>
<name>A0A9N9HDA7_9GLOM</name>
<dbReference type="AlphaFoldDB" id="A0A9N9HDA7"/>
<feature type="region of interest" description="Disordered" evidence="2">
    <location>
        <begin position="69"/>
        <end position="119"/>
    </location>
</feature>
<evidence type="ECO:0000256" key="2">
    <source>
        <dbReference type="SAM" id="MobiDB-lite"/>
    </source>
</evidence>
<comment type="similarity">
    <text evidence="1">Belongs to the 2-oxoacid dehydrogenase family.</text>
</comment>
<evidence type="ECO:0000313" key="4">
    <source>
        <dbReference type="EMBL" id="CAG8678909.1"/>
    </source>
</evidence>
<feature type="compositionally biased region" description="Basic and acidic residues" evidence="2">
    <location>
        <begin position="16"/>
        <end position="30"/>
    </location>
</feature>
<evidence type="ECO:0000256" key="1">
    <source>
        <dbReference type="ARBA" id="ARBA00007317"/>
    </source>
</evidence>
<dbReference type="OrthoDB" id="537444at2759"/>
<proteinExistence type="inferred from homology"/>
<dbReference type="Pfam" id="PF02817">
    <property type="entry name" value="E3_binding"/>
    <property type="match status" value="1"/>
</dbReference>
<feature type="non-terminal residue" evidence="4">
    <location>
        <position position="1"/>
    </location>
</feature>
<organism evidence="4 5">
    <name type="scientific">Paraglomus occultum</name>
    <dbReference type="NCBI Taxonomy" id="144539"/>
    <lineage>
        <taxon>Eukaryota</taxon>
        <taxon>Fungi</taxon>
        <taxon>Fungi incertae sedis</taxon>
        <taxon>Mucoromycota</taxon>
        <taxon>Glomeromycotina</taxon>
        <taxon>Glomeromycetes</taxon>
        <taxon>Paraglomerales</taxon>
        <taxon>Paraglomeraceae</taxon>
        <taxon>Paraglomus</taxon>
    </lineage>
</organism>
<feature type="domain" description="Peripheral subunit-binding (PSBD)" evidence="3">
    <location>
        <begin position="29"/>
        <end position="67"/>
    </location>
</feature>
<comment type="caution">
    <text evidence="4">The sequence shown here is derived from an EMBL/GenBank/DDBJ whole genome shotgun (WGS) entry which is preliminary data.</text>
</comment>
<evidence type="ECO:0000259" key="3">
    <source>
        <dbReference type="PROSITE" id="PS51826"/>
    </source>
</evidence>
<protein>
    <submittedName>
        <fullName evidence="4">9976_t:CDS:1</fullName>
    </submittedName>
</protein>
<dbReference type="GO" id="GO:0016746">
    <property type="term" value="F:acyltransferase activity"/>
    <property type="evidence" value="ECO:0007669"/>
    <property type="project" value="InterPro"/>
</dbReference>
<feature type="compositionally biased region" description="Basic and acidic residues" evidence="2">
    <location>
        <begin position="85"/>
        <end position="94"/>
    </location>
</feature>
<sequence>DATKSAGTSNTASKKSLTDEAQPKSGDRHLSPAVAHLLLTNGITDTANIPTTGPKGRLLKGDVLAYMGKIKPPPPTKSMTPAEMEAAKTSDSKKHVSMAKSTPSPSPVSPSARGPASTE</sequence>
<accession>A0A9N9HDA7</accession>
<feature type="non-terminal residue" evidence="4">
    <location>
        <position position="119"/>
    </location>
</feature>
<feature type="compositionally biased region" description="Polar residues" evidence="2">
    <location>
        <begin position="1"/>
        <end position="15"/>
    </location>
</feature>
<feature type="compositionally biased region" description="Low complexity" evidence="2">
    <location>
        <begin position="99"/>
        <end position="119"/>
    </location>
</feature>
<dbReference type="SUPFAM" id="SSF47005">
    <property type="entry name" value="Peripheral subunit-binding domain of 2-oxo acid dehydrogenase complex"/>
    <property type="match status" value="1"/>
</dbReference>
<reference evidence="4" key="1">
    <citation type="submission" date="2021-06" db="EMBL/GenBank/DDBJ databases">
        <authorList>
            <person name="Kallberg Y."/>
            <person name="Tangrot J."/>
            <person name="Rosling A."/>
        </authorList>
    </citation>
    <scope>NUCLEOTIDE SEQUENCE</scope>
    <source>
        <strain evidence="4">IA702</strain>
    </source>
</reference>
<keyword evidence="5" id="KW-1185">Reference proteome</keyword>
<gene>
    <name evidence="4" type="ORF">POCULU_LOCUS11382</name>
</gene>
<dbReference type="InterPro" id="IPR036625">
    <property type="entry name" value="E3-bd_dom_sf"/>
</dbReference>
<dbReference type="EMBL" id="CAJVPJ010008039">
    <property type="protein sequence ID" value="CAG8678909.1"/>
    <property type="molecule type" value="Genomic_DNA"/>
</dbReference>
<dbReference type="InterPro" id="IPR004167">
    <property type="entry name" value="PSBD"/>
</dbReference>
<dbReference type="Gene3D" id="4.10.320.10">
    <property type="entry name" value="E3-binding domain"/>
    <property type="match status" value="1"/>
</dbReference>
<evidence type="ECO:0000313" key="5">
    <source>
        <dbReference type="Proteomes" id="UP000789572"/>
    </source>
</evidence>
<feature type="region of interest" description="Disordered" evidence="2">
    <location>
        <begin position="1"/>
        <end position="32"/>
    </location>
</feature>
<dbReference type="Proteomes" id="UP000789572">
    <property type="component" value="Unassembled WGS sequence"/>
</dbReference>